<evidence type="ECO:0000313" key="2">
    <source>
        <dbReference type="Proteomes" id="UP000195607"/>
    </source>
</evidence>
<dbReference type="EMBL" id="LT671858">
    <property type="protein sequence ID" value="SIM68333.1"/>
    <property type="molecule type" value="Genomic_DNA"/>
</dbReference>
<dbReference type="InterPro" id="IPR012341">
    <property type="entry name" value="6hp_glycosidase-like_sf"/>
</dbReference>
<reference evidence="1 2" key="1">
    <citation type="submission" date="2016-04" db="EMBL/GenBank/DDBJ databases">
        <authorList>
            <person name="Evans L.H."/>
            <person name="Alamgir A."/>
            <person name="Owens N."/>
            <person name="Weber N.D."/>
            <person name="Virtaneva K."/>
            <person name="Barbian K."/>
            <person name="Babar A."/>
            <person name="Rosenke K."/>
        </authorList>
    </citation>
    <scope>NUCLEOTIDE SEQUENCE [LARGE SCALE GENOMIC DNA]</scope>
    <source>
        <strain evidence="2">S5(T) (JCM 30642 \VKM B-2941)</strain>
    </source>
</reference>
<gene>
    <name evidence="1" type="ORF">CSP5_1242</name>
</gene>
<accession>A0A1N5V5C6</accession>
<evidence type="ECO:0000313" key="1">
    <source>
        <dbReference type="EMBL" id="SIM68333.1"/>
    </source>
</evidence>
<dbReference type="AlphaFoldDB" id="A0A1N5V5C6"/>
<sequence length="609" mass="69473">MRSEMTYILPRTKKQDGKPFVLSGRSSYYIGYNDMKPAGLGYHIENEMNGLWFPPIRIFKWIALERNGRSMIPEYVTTDYTSVSFGFRELSLKLSTTGDNYFLIELTKEIEITEPVRIILEIGVIPVWYSQLNTDFSISKLSGSIIISEKNYRQSITVSSDGNGVLTYNNNRIVIETKDSTTVNIKIEGNESTNISPANIKKEAENYRHQFVESLRSKTTISGNTSISDAFDLAVINLRWLFLNMNNTGRGVVAGYPEFPWLFGIDTYYSSGGLLIAGMNDEYENTLKVLEKYARKEGGRIPHEIVSNGRVFNMGNRVETVVYPTMVWNLYEYSVNIEHLKEREDLILSSISPAILHDVRGNGIMEDPKAGNGIDIDTVCNYIESMNSILKINSVVHSDKIEVKEIEEEIREKTRFIRKDMWMPEINGFADRYKDGLPQFNGFWTSVLPFSFNLASKENYANFATENSKAFSRLMSSNGLKVDQNGNVMPNGNSMLIKASLNYGDVNNALKVLHMNIDAIGRYSNYCFPEIINNPSGCFIQAWSAALFIENIIYDFLGIYPNGKELEINRRFSIPEEFEGLRINGMKHRNRLYNFEVCDRAVSYSRNII</sequence>
<protein>
    <submittedName>
        <fullName evidence="1">Glycogen debranching enzyme</fullName>
    </submittedName>
</protein>
<name>A0A1N5V5C6_9ARCH</name>
<dbReference type="Gene3D" id="1.50.10.10">
    <property type="match status" value="1"/>
</dbReference>
<dbReference type="GO" id="GO:0005975">
    <property type="term" value="P:carbohydrate metabolic process"/>
    <property type="evidence" value="ECO:0007669"/>
    <property type="project" value="InterPro"/>
</dbReference>
<dbReference type="SUPFAM" id="SSF48208">
    <property type="entry name" value="Six-hairpin glycosidases"/>
    <property type="match status" value="1"/>
</dbReference>
<organism evidence="1 2">
    <name type="scientific">Cuniculiplasma divulgatum</name>
    <dbReference type="NCBI Taxonomy" id="1673428"/>
    <lineage>
        <taxon>Archaea</taxon>
        <taxon>Methanobacteriati</taxon>
        <taxon>Thermoplasmatota</taxon>
        <taxon>Thermoplasmata</taxon>
        <taxon>Thermoplasmatales</taxon>
        <taxon>Cuniculiplasmataceae</taxon>
        <taxon>Cuniculiplasma</taxon>
    </lineage>
</organism>
<dbReference type="InterPro" id="IPR008928">
    <property type="entry name" value="6-hairpin_glycosidase_sf"/>
</dbReference>
<proteinExistence type="predicted"/>
<dbReference type="Proteomes" id="UP000195607">
    <property type="component" value="Chromosome I"/>
</dbReference>